<evidence type="ECO:0000313" key="11">
    <source>
        <dbReference type="Proteomes" id="UP001597361"/>
    </source>
</evidence>
<dbReference type="Gene3D" id="2.60.40.1120">
    <property type="entry name" value="Carboxypeptidase-like, regulatory domain"/>
    <property type="match status" value="1"/>
</dbReference>
<evidence type="ECO:0000256" key="1">
    <source>
        <dbReference type="ARBA" id="ARBA00004571"/>
    </source>
</evidence>
<dbReference type="EMBL" id="JBHUHR010000046">
    <property type="protein sequence ID" value="MFD2036941.1"/>
    <property type="molecule type" value="Genomic_DNA"/>
</dbReference>
<reference evidence="11" key="1">
    <citation type="journal article" date="2019" name="Int. J. Syst. Evol. Microbiol.">
        <title>The Global Catalogue of Microorganisms (GCM) 10K type strain sequencing project: providing services to taxonomists for standard genome sequencing and annotation.</title>
        <authorList>
            <consortium name="The Broad Institute Genomics Platform"/>
            <consortium name="The Broad Institute Genome Sequencing Center for Infectious Disease"/>
            <person name="Wu L."/>
            <person name="Ma J."/>
        </authorList>
    </citation>
    <scope>NUCLEOTIDE SEQUENCE [LARGE SCALE GENOMIC DNA]</scope>
    <source>
        <strain evidence="11">CGMCC 1.15180</strain>
    </source>
</reference>
<dbReference type="InterPro" id="IPR036942">
    <property type="entry name" value="Beta-barrel_TonB_sf"/>
</dbReference>
<keyword evidence="11" id="KW-1185">Reference proteome</keyword>
<protein>
    <submittedName>
        <fullName evidence="10">SusC/RagA family TonB-linked outer membrane protein</fullName>
    </submittedName>
</protein>
<evidence type="ECO:0000259" key="9">
    <source>
        <dbReference type="Pfam" id="PF07715"/>
    </source>
</evidence>
<dbReference type="SUPFAM" id="SSF49464">
    <property type="entry name" value="Carboxypeptidase regulatory domain-like"/>
    <property type="match status" value="1"/>
</dbReference>
<dbReference type="InterPro" id="IPR018247">
    <property type="entry name" value="EF_Hand_1_Ca_BS"/>
</dbReference>
<name>A0ABW4VTD4_9BACT</name>
<proteinExistence type="inferred from homology"/>
<dbReference type="InterPro" id="IPR008969">
    <property type="entry name" value="CarboxyPept-like_regulatory"/>
</dbReference>
<evidence type="ECO:0000256" key="3">
    <source>
        <dbReference type="ARBA" id="ARBA00022452"/>
    </source>
</evidence>
<gene>
    <name evidence="10" type="ORF">ACFSKL_19210</name>
</gene>
<dbReference type="InterPro" id="IPR012910">
    <property type="entry name" value="Plug_dom"/>
</dbReference>
<evidence type="ECO:0000256" key="8">
    <source>
        <dbReference type="SAM" id="SignalP"/>
    </source>
</evidence>
<sequence length="1028" mass="113528">MIKNLQKSKLNWLFGCILCLSSLMAVGELQASEWLQERVVTGVVTDDAGETVPGANILEKGTGNGVATDINGKFRLVLRSANPVLVVSYIGFQTKEVPVGNMSFIEILLSPDSRNLDEVVVVGFGEQKKSTLVGAVNSIGTKELLQSPAANLGNALAGRLPGLIVQQRGGAPGGDAPAIQIRGIGTTNNASPLVLVDGVERPFDQIDPNEVESISILKDASATAVFGVRGANGVILVTTVRGKQGKATVSATINTALQTPTQTPRYLNSYNTAILKNEGLANEGLAPMWNSEQLEKFRTGSDPFLFPDVDWYDAVLNDYSPQSQANVNISGGTENTRYFISGSYLSQKGLYKDAKTADYDATDRFQRFNFRSNLDFDVTKRFKASVNLAGRKEIRNRPGIPLGTVFSHMNRLLPWEMPVYNPDGSLGASNTSANPVGQIRETGVNRQDLNTFELTVNLSHDLDFITKGLSVRARGAYDNLYRYNQNWSKSFVPVFYTVDSEGNPKYEPAPGNETPLSFSSDFGNDAVATNNSRRLYSEFAFDYARDFNDKHNVTGLLLMLTDRTWGNANWPASRLGLVGRVTYAYNEKYLTEFNMGYNGTDNFAPGLRFGFFPSVSAGWVVSQESFLKNNVSAISFLKIRGSYGLVGNSGIGSRRWLYFPDKYGSVNGYPFGESPNNTGGLGEIELGNPFVTWEKAKKANLGVEISFLDDKLSAEVDFFDERRNDILRTRLDVSAILGQSALPPVNVGEMTNKGFELLVAYRDNITPDLSFFVSANYSFARNSRTNLTEPTPQYPWMAQEGTPFGQTFGYQSMGFFNSQEEIDNWADQSSFGTIRPGDIKYQDVNGDGVINALDMAPIGFPLFPEVIYGASFGFNYKNFDFSALLQGAANGSSYFMQEAGWEFFNNAKAMEHHLGRWTPETAESATYPRISSFSDGANNNFQTSDFWLKDASYIRLKNLEVGYNLPKSFTGKFKIQSARVFASGTNLLTWDKVGWQDPEMRNGDGSRFFRGQQYPIMKMYNVGVNMRF</sequence>
<dbReference type="Pfam" id="PF13715">
    <property type="entry name" value="CarbopepD_reg_2"/>
    <property type="match status" value="1"/>
</dbReference>
<feature type="signal peptide" evidence="8">
    <location>
        <begin position="1"/>
        <end position="31"/>
    </location>
</feature>
<organism evidence="10 11">
    <name type="scientific">Belliella marina</name>
    <dbReference type="NCBI Taxonomy" id="1644146"/>
    <lineage>
        <taxon>Bacteria</taxon>
        <taxon>Pseudomonadati</taxon>
        <taxon>Bacteroidota</taxon>
        <taxon>Cytophagia</taxon>
        <taxon>Cytophagales</taxon>
        <taxon>Cyclobacteriaceae</taxon>
        <taxon>Belliella</taxon>
    </lineage>
</organism>
<dbReference type="InterPro" id="IPR023997">
    <property type="entry name" value="TonB-dep_OMP_SusC/RagA_CS"/>
</dbReference>
<evidence type="ECO:0000256" key="7">
    <source>
        <dbReference type="PROSITE-ProRule" id="PRU01360"/>
    </source>
</evidence>
<keyword evidence="6 7" id="KW-0998">Cell outer membrane</keyword>
<evidence type="ECO:0000313" key="10">
    <source>
        <dbReference type="EMBL" id="MFD2036941.1"/>
    </source>
</evidence>
<evidence type="ECO:0000256" key="5">
    <source>
        <dbReference type="ARBA" id="ARBA00023136"/>
    </source>
</evidence>
<accession>A0ABW4VTD4</accession>
<dbReference type="Proteomes" id="UP001597361">
    <property type="component" value="Unassembled WGS sequence"/>
</dbReference>
<keyword evidence="5 7" id="KW-0472">Membrane</keyword>
<dbReference type="InterPro" id="IPR039426">
    <property type="entry name" value="TonB-dep_rcpt-like"/>
</dbReference>
<dbReference type="InterPro" id="IPR023996">
    <property type="entry name" value="TonB-dep_OMP_SusC/RagA"/>
</dbReference>
<dbReference type="InterPro" id="IPR037066">
    <property type="entry name" value="Plug_dom_sf"/>
</dbReference>
<dbReference type="PROSITE" id="PS52016">
    <property type="entry name" value="TONB_DEPENDENT_REC_3"/>
    <property type="match status" value="1"/>
</dbReference>
<feature type="chain" id="PRO_5045536862" evidence="8">
    <location>
        <begin position="32"/>
        <end position="1028"/>
    </location>
</feature>
<comment type="similarity">
    <text evidence="7">Belongs to the TonB-dependent receptor family.</text>
</comment>
<keyword evidence="2 7" id="KW-0813">Transport</keyword>
<keyword evidence="4 7" id="KW-0812">Transmembrane</keyword>
<keyword evidence="3 7" id="KW-1134">Transmembrane beta strand</keyword>
<dbReference type="RefSeq" id="WP_376888450.1">
    <property type="nucleotide sequence ID" value="NZ_JBHUHR010000046.1"/>
</dbReference>
<dbReference type="SUPFAM" id="SSF56935">
    <property type="entry name" value="Porins"/>
    <property type="match status" value="1"/>
</dbReference>
<evidence type="ECO:0000256" key="6">
    <source>
        <dbReference type="ARBA" id="ARBA00023237"/>
    </source>
</evidence>
<evidence type="ECO:0000256" key="4">
    <source>
        <dbReference type="ARBA" id="ARBA00022692"/>
    </source>
</evidence>
<keyword evidence="8" id="KW-0732">Signal</keyword>
<dbReference type="NCBIfam" id="TIGR04056">
    <property type="entry name" value="OMP_RagA_SusC"/>
    <property type="match status" value="1"/>
</dbReference>
<dbReference type="NCBIfam" id="TIGR04057">
    <property type="entry name" value="SusC_RagA_signa"/>
    <property type="match status" value="1"/>
</dbReference>
<dbReference type="Gene3D" id="2.170.130.10">
    <property type="entry name" value="TonB-dependent receptor, plug domain"/>
    <property type="match status" value="1"/>
</dbReference>
<dbReference type="PROSITE" id="PS00018">
    <property type="entry name" value="EF_HAND_1"/>
    <property type="match status" value="1"/>
</dbReference>
<comment type="caution">
    <text evidence="10">The sequence shown here is derived from an EMBL/GenBank/DDBJ whole genome shotgun (WGS) entry which is preliminary data.</text>
</comment>
<evidence type="ECO:0000256" key="2">
    <source>
        <dbReference type="ARBA" id="ARBA00022448"/>
    </source>
</evidence>
<dbReference type="Pfam" id="PF07715">
    <property type="entry name" value="Plug"/>
    <property type="match status" value="1"/>
</dbReference>
<feature type="domain" description="TonB-dependent receptor plug" evidence="9">
    <location>
        <begin position="129"/>
        <end position="234"/>
    </location>
</feature>
<comment type="subcellular location">
    <subcellularLocation>
        <location evidence="1 7">Cell outer membrane</location>
        <topology evidence="1 7">Multi-pass membrane protein</topology>
    </subcellularLocation>
</comment>
<dbReference type="Gene3D" id="2.40.170.20">
    <property type="entry name" value="TonB-dependent receptor, beta-barrel domain"/>
    <property type="match status" value="1"/>
</dbReference>